<sequence>MTPVPGKDILIEISDGQGGFEILGGMRAKTFSLSTDTVDVTHAESAGWRALMPEAGIRRMSVSGNGLFIDDQAAARAQNSLLSAQVDEMRLSLPSFGHFVGPFMVTTIDYSGTYKGEATVSLSFASAGEVQFTGSA</sequence>
<gene>
    <name evidence="1" type="ordered locus">PB2503_08099</name>
</gene>
<dbReference type="InterPro" id="IPR022344">
    <property type="entry name" value="GTA_major-tail"/>
</dbReference>
<accession>E0THR8</accession>
<dbReference type="OrthoDB" id="7266971at2"/>
<dbReference type="InterPro" id="IPR011855">
    <property type="entry name" value="Phgtail_TP901_1"/>
</dbReference>
<evidence type="ECO:0000313" key="2">
    <source>
        <dbReference type="Proteomes" id="UP000001302"/>
    </source>
</evidence>
<reference evidence="1 2" key="2">
    <citation type="journal article" date="2011" name="J. Bacteriol.">
        <title>Complete genome sequence of strain HTCC2503T of Parvularcula bermudensis, the type species of the order "Parvularculales" in the class Alphaproteobacteria.</title>
        <authorList>
            <person name="Oh H.M."/>
            <person name="Kang I."/>
            <person name="Vergin K.L."/>
            <person name="Kang D."/>
            <person name="Rhee K.H."/>
            <person name="Giovannoni S.J."/>
            <person name="Cho J.C."/>
        </authorList>
    </citation>
    <scope>NUCLEOTIDE SEQUENCE [LARGE SCALE GENOMIC DNA]</scope>
    <source>
        <strain evidence="2">ATCC BAA-594 / HTCC2503 / KCTC 12087</strain>
    </source>
</reference>
<dbReference type="NCBIfam" id="TIGR02126">
    <property type="entry name" value="phgtail_TP901_1"/>
    <property type="match status" value="1"/>
</dbReference>
<evidence type="ECO:0000313" key="1">
    <source>
        <dbReference type="EMBL" id="ADM09675.1"/>
    </source>
</evidence>
<keyword evidence="2" id="KW-1185">Reference proteome</keyword>
<dbReference type="HOGENOM" id="CLU_151316_0_0_5"/>
<protein>
    <recommendedName>
        <fullName evidence="3">Phage major tail protein, TP901-1 family</fullName>
    </recommendedName>
</protein>
<dbReference type="Pfam" id="PF06199">
    <property type="entry name" value="Phage_tail_2"/>
    <property type="match status" value="1"/>
</dbReference>
<organism evidence="1 2">
    <name type="scientific">Parvularcula bermudensis (strain ATCC BAA-594 / HTCC2503 / KCTC 12087)</name>
    <dbReference type="NCBI Taxonomy" id="314260"/>
    <lineage>
        <taxon>Bacteria</taxon>
        <taxon>Pseudomonadati</taxon>
        <taxon>Pseudomonadota</taxon>
        <taxon>Alphaproteobacteria</taxon>
        <taxon>Parvularculales</taxon>
        <taxon>Parvularculaceae</taxon>
        <taxon>Parvularcula</taxon>
    </lineage>
</organism>
<name>E0THR8_PARBH</name>
<dbReference type="AlphaFoldDB" id="E0THR8"/>
<reference evidence="2" key="1">
    <citation type="submission" date="2010-08" db="EMBL/GenBank/DDBJ databases">
        <title>Genome sequence of Parvularcula bermudensis HTCC2503.</title>
        <authorList>
            <person name="Kang D.-M."/>
            <person name="Oh H.-M."/>
            <person name="Cho J.-C."/>
        </authorList>
    </citation>
    <scope>NUCLEOTIDE SEQUENCE [LARGE SCALE GENOMIC DNA]</scope>
    <source>
        <strain evidence="2">ATCC BAA-594 / HTCC2503 / KCTC 12087</strain>
    </source>
</reference>
<dbReference type="EMBL" id="CP002156">
    <property type="protein sequence ID" value="ADM09675.1"/>
    <property type="molecule type" value="Genomic_DNA"/>
</dbReference>
<dbReference type="eggNOG" id="COG5437">
    <property type="taxonomic scope" value="Bacteria"/>
</dbReference>
<dbReference type="STRING" id="314260.PB2503_08099"/>
<dbReference type="Proteomes" id="UP000001302">
    <property type="component" value="Chromosome"/>
</dbReference>
<evidence type="ECO:0008006" key="3">
    <source>
        <dbReference type="Google" id="ProtNLM"/>
    </source>
</evidence>
<dbReference type="RefSeq" id="WP_013300649.1">
    <property type="nucleotide sequence ID" value="NC_014414.1"/>
</dbReference>
<proteinExistence type="predicted"/>
<dbReference type="PRINTS" id="PR01996">
    <property type="entry name" value="MTP1FAMILY"/>
</dbReference>
<dbReference type="KEGG" id="pbr:PB2503_08099"/>